<sequence length="61" mass="6943">MDTGFYWVGSSTTEPEVWYWDAGRGFYRPMEPIPLSLPRFKSAGFKLLSGKLMPPEEVQSA</sequence>
<reference evidence="1 2" key="1">
    <citation type="submission" date="2019-06" db="EMBL/GenBank/DDBJ databases">
        <title>Pantoea dispersa Assembly.</title>
        <authorList>
            <person name="Wang J."/>
        </authorList>
    </citation>
    <scope>NUCLEOTIDE SEQUENCE [LARGE SCALE GENOMIC DNA]</scope>
    <source>
        <strain evidence="2">bio</strain>
    </source>
</reference>
<dbReference type="EMBL" id="VICF01000001">
    <property type="protein sequence ID" value="TQC76772.1"/>
    <property type="molecule type" value="Genomic_DNA"/>
</dbReference>
<evidence type="ECO:0000313" key="1">
    <source>
        <dbReference type="EMBL" id="TQC76772.1"/>
    </source>
</evidence>
<dbReference type="Proteomes" id="UP000319715">
    <property type="component" value="Unassembled WGS sequence"/>
</dbReference>
<accession>A0ABY3A2Z1</accession>
<proteinExistence type="predicted"/>
<dbReference type="RefSeq" id="WP_058785645.1">
    <property type="nucleotide sequence ID" value="NZ_CP045216.1"/>
</dbReference>
<organism evidence="1 2">
    <name type="scientific">Pantoea dispersa</name>
    <dbReference type="NCBI Taxonomy" id="59814"/>
    <lineage>
        <taxon>Bacteria</taxon>
        <taxon>Pseudomonadati</taxon>
        <taxon>Pseudomonadota</taxon>
        <taxon>Gammaproteobacteria</taxon>
        <taxon>Enterobacterales</taxon>
        <taxon>Erwiniaceae</taxon>
        <taxon>Pantoea</taxon>
    </lineage>
</organism>
<name>A0ABY3A2Z1_9GAMM</name>
<keyword evidence="2" id="KW-1185">Reference proteome</keyword>
<protein>
    <submittedName>
        <fullName evidence="1">Uncharacterized protein</fullName>
    </submittedName>
</protein>
<evidence type="ECO:0000313" key="2">
    <source>
        <dbReference type="Proteomes" id="UP000319715"/>
    </source>
</evidence>
<gene>
    <name evidence="1" type="ORF">FK492_01840</name>
</gene>
<comment type="caution">
    <text evidence="1">The sequence shown here is derived from an EMBL/GenBank/DDBJ whole genome shotgun (WGS) entry which is preliminary data.</text>
</comment>